<comment type="cofactor">
    <cofactor evidence="1">
        <name>(6R)-5,10-methylene-5,6,7,8-tetrahydrofolate</name>
        <dbReference type="ChEBI" id="CHEBI:15636"/>
    </cofactor>
</comment>
<dbReference type="EMBL" id="BMLY01000004">
    <property type="protein sequence ID" value="GGP26717.1"/>
    <property type="molecule type" value="Genomic_DNA"/>
</dbReference>
<dbReference type="InterPro" id="IPR002081">
    <property type="entry name" value="Cryptochrome/DNA_photolyase_1"/>
</dbReference>
<evidence type="ECO:0000256" key="2">
    <source>
        <dbReference type="ARBA" id="ARBA00001974"/>
    </source>
</evidence>
<dbReference type="InterPro" id="IPR005101">
    <property type="entry name" value="Cryptochr/Photolyase_FAD-bd"/>
</dbReference>
<evidence type="ECO:0000313" key="8">
    <source>
        <dbReference type="EMBL" id="GGP26717.1"/>
    </source>
</evidence>
<organism evidence="8 9">
    <name type="scientific">Silvimonas amylolytica</name>
    <dbReference type="NCBI Taxonomy" id="449663"/>
    <lineage>
        <taxon>Bacteria</taxon>
        <taxon>Pseudomonadati</taxon>
        <taxon>Pseudomonadota</taxon>
        <taxon>Betaproteobacteria</taxon>
        <taxon>Neisseriales</taxon>
        <taxon>Chitinibacteraceae</taxon>
        <taxon>Silvimonas</taxon>
    </lineage>
</organism>
<evidence type="ECO:0000256" key="4">
    <source>
        <dbReference type="ARBA" id="ARBA00022827"/>
    </source>
</evidence>
<dbReference type="Pfam" id="PF03441">
    <property type="entry name" value="FAD_binding_7"/>
    <property type="match status" value="1"/>
</dbReference>
<dbReference type="InterPro" id="IPR014729">
    <property type="entry name" value="Rossmann-like_a/b/a_fold"/>
</dbReference>
<comment type="similarity">
    <text evidence="6">Belongs to the DNA photolyase family.</text>
</comment>
<evidence type="ECO:0000256" key="5">
    <source>
        <dbReference type="ARBA" id="ARBA00022991"/>
    </source>
</evidence>
<dbReference type="InterPro" id="IPR036155">
    <property type="entry name" value="Crypto/Photolyase_N_sf"/>
</dbReference>
<gene>
    <name evidence="8" type="ORF">GCM10010971_25360</name>
</gene>
<dbReference type="InterPro" id="IPR006050">
    <property type="entry name" value="DNA_photolyase_N"/>
</dbReference>
<dbReference type="PROSITE" id="PS51645">
    <property type="entry name" value="PHR_CRY_ALPHA_BETA"/>
    <property type="match status" value="1"/>
</dbReference>
<dbReference type="SUPFAM" id="SSF48173">
    <property type="entry name" value="Cryptochrome/photolyase FAD-binding domain"/>
    <property type="match status" value="1"/>
</dbReference>
<dbReference type="InterPro" id="IPR018394">
    <property type="entry name" value="DNA_photolyase_1_CS_C"/>
</dbReference>
<dbReference type="PANTHER" id="PTHR11455">
    <property type="entry name" value="CRYPTOCHROME"/>
    <property type="match status" value="1"/>
</dbReference>
<sequence>MVQRTLLWFRRDLRLFDQAALYHALKDAREVVPVFIFDRDILDALPRHDRRVAFIHGSIKELQLALRQAGSDLVVRHASAPAAIVQLAREYGVDAVYTNHDYEPAATARDAMVSHALEQTGVIFRTFKDQVIFERDEILTQAGGMFSVFTPYKRAWHSKLDDFYLRSYPVQRYIGNLAHLPPQTLPALTQLGFTEDTLAGLPITPGMTGGEFLFEDFRQRINRYHEARDFPGVKGPSYLSVHLRFGTVSIRELATFAHAQGGIGAETWLSELIWREFYQQILWHRPEVAEHAFKPEYDALPFPNNQDWFAAWCEGRTGYPIVDAAMRQLNQTGYMHNRLRMITASFLVKDLLIDWRWGERYFAEKLIDFDLAANNGGWQWAASTGCDAQPYFRIFNPVTQSQKFDPQGKFIRRYCPELAALGDKDIHAPWLVRSPVFGQLGADYPPPLVDHAVQREQALALFKVARA</sequence>
<dbReference type="Pfam" id="PF00875">
    <property type="entry name" value="DNA_photolyase"/>
    <property type="match status" value="1"/>
</dbReference>
<dbReference type="RefSeq" id="WP_188694239.1">
    <property type="nucleotide sequence ID" value="NZ_BMLY01000004.1"/>
</dbReference>
<dbReference type="Gene3D" id="1.25.40.80">
    <property type="match status" value="1"/>
</dbReference>
<dbReference type="PROSITE" id="PS00691">
    <property type="entry name" value="DNA_PHOTOLYASES_1_2"/>
    <property type="match status" value="1"/>
</dbReference>
<keyword evidence="5 6" id="KW-0157">Chromophore</keyword>
<keyword evidence="3 6" id="KW-0285">Flavoprotein</keyword>
<keyword evidence="9" id="KW-1185">Reference proteome</keyword>
<protein>
    <submittedName>
        <fullName evidence="8">Deoxyribodipyrimidine photo-lyase</fullName>
    </submittedName>
</protein>
<dbReference type="Gene3D" id="1.10.579.10">
    <property type="entry name" value="DNA Cyclobutane Dipyrimidine Photolyase, subunit A, domain 3"/>
    <property type="match status" value="1"/>
</dbReference>
<evidence type="ECO:0000256" key="3">
    <source>
        <dbReference type="ARBA" id="ARBA00022630"/>
    </source>
</evidence>
<dbReference type="SUPFAM" id="SSF52425">
    <property type="entry name" value="Cryptochrome/photolyase, N-terminal domain"/>
    <property type="match status" value="1"/>
</dbReference>
<feature type="domain" description="Photolyase/cryptochrome alpha/beta" evidence="7">
    <location>
        <begin position="3"/>
        <end position="132"/>
    </location>
</feature>
<evidence type="ECO:0000259" key="7">
    <source>
        <dbReference type="PROSITE" id="PS51645"/>
    </source>
</evidence>
<dbReference type="PROSITE" id="PS00394">
    <property type="entry name" value="DNA_PHOTOLYASES_1_1"/>
    <property type="match status" value="1"/>
</dbReference>
<comment type="caution">
    <text evidence="8">The sequence shown here is derived from an EMBL/GenBank/DDBJ whole genome shotgun (WGS) entry which is preliminary data.</text>
</comment>
<dbReference type="Proteomes" id="UP000621859">
    <property type="component" value="Unassembled WGS sequence"/>
</dbReference>
<proteinExistence type="inferred from homology"/>
<dbReference type="PRINTS" id="PR00147">
    <property type="entry name" value="DNAPHOTLYASE"/>
</dbReference>
<reference evidence="9" key="1">
    <citation type="journal article" date="2019" name="Int. J. Syst. Evol. Microbiol.">
        <title>The Global Catalogue of Microorganisms (GCM) 10K type strain sequencing project: providing services to taxonomists for standard genome sequencing and annotation.</title>
        <authorList>
            <consortium name="The Broad Institute Genomics Platform"/>
            <consortium name="The Broad Institute Genome Sequencing Center for Infectious Disease"/>
            <person name="Wu L."/>
            <person name="Ma J."/>
        </authorList>
    </citation>
    <scope>NUCLEOTIDE SEQUENCE [LARGE SCALE GENOMIC DNA]</scope>
    <source>
        <strain evidence="9">CGMCC 1.8860</strain>
    </source>
</reference>
<accession>A0ABQ2PMM2</accession>
<dbReference type="PANTHER" id="PTHR11455:SF9">
    <property type="entry name" value="CRYPTOCHROME CIRCADIAN CLOCK 5 ISOFORM X1"/>
    <property type="match status" value="1"/>
</dbReference>
<keyword evidence="4 6" id="KW-0274">FAD</keyword>
<dbReference type="Gene3D" id="3.40.50.620">
    <property type="entry name" value="HUPs"/>
    <property type="match status" value="1"/>
</dbReference>
<evidence type="ECO:0000256" key="1">
    <source>
        <dbReference type="ARBA" id="ARBA00001932"/>
    </source>
</evidence>
<evidence type="ECO:0000313" key="9">
    <source>
        <dbReference type="Proteomes" id="UP000621859"/>
    </source>
</evidence>
<evidence type="ECO:0000256" key="6">
    <source>
        <dbReference type="RuleBase" id="RU004182"/>
    </source>
</evidence>
<name>A0ABQ2PMM2_9NEIS</name>
<comment type="cofactor">
    <cofactor evidence="2">
        <name>FAD</name>
        <dbReference type="ChEBI" id="CHEBI:57692"/>
    </cofactor>
</comment>
<dbReference type="InterPro" id="IPR036134">
    <property type="entry name" value="Crypto/Photolyase_FAD-like_sf"/>
</dbReference>